<keyword evidence="5" id="KW-1185">Reference proteome</keyword>
<protein>
    <submittedName>
        <fullName evidence="4">Redoxin domain-containing protein</fullName>
    </submittedName>
</protein>
<keyword evidence="1" id="KW-0732">Signal</keyword>
<dbReference type="Proteomes" id="UP000788426">
    <property type="component" value="Unassembled WGS sequence"/>
</dbReference>
<feature type="domain" description="Thioredoxin-like fold" evidence="2">
    <location>
        <begin position="282"/>
        <end position="371"/>
    </location>
</feature>
<proteinExistence type="predicted"/>
<evidence type="ECO:0000313" key="5">
    <source>
        <dbReference type="Proteomes" id="UP000788426"/>
    </source>
</evidence>
<dbReference type="Pfam" id="PF14289">
    <property type="entry name" value="DUF4369"/>
    <property type="match status" value="1"/>
</dbReference>
<dbReference type="InterPro" id="IPR025380">
    <property type="entry name" value="DUF4369"/>
</dbReference>
<dbReference type="Pfam" id="PF13905">
    <property type="entry name" value="Thioredoxin_8"/>
    <property type="match status" value="1"/>
</dbReference>
<dbReference type="RefSeq" id="WP_219481615.1">
    <property type="nucleotide sequence ID" value="NZ_JAHXCT010000005.1"/>
</dbReference>
<organism evidence="4 5">
    <name type="scientific">Hoylesella nanceiensis</name>
    <dbReference type="NCBI Taxonomy" id="425941"/>
    <lineage>
        <taxon>Bacteria</taxon>
        <taxon>Pseudomonadati</taxon>
        <taxon>Bacteroidota</taxon>
        <taxon>Bacteroidia</taxon>
        <taxon>Bacteroidales</taxon>
        <taxon>Prevotellaceae</taxon>
        <taxon>Hoylesella</taxon>
    </lineage>
</organism>
<gene>
    <name evidence="4" type="ORF">KZO38_07600</name>
</gene>
<comment type="caution">
    <text evidence="4">The sequence shown here is derived from an EMBL/GenBank/DDBJ whole genome shotgun (WGS) entry which is preliminary data.</text>
</comment>
<evidence type="ECO:0000259" key="3">
    <source>
        <dbReference type="Pfam" id="PF14289"/>
    </source>
</evidence>
<accession>A0ABS6YFY3</accession>
<feature type="chain" id="PRO_5045954378" evidence="1">
    <location>
        <begin position="23"/>
        <end position="391"/>
    </location>
</feature>
<feature type="domain" description="DUF4369" evidence="3">
    <location>
        <begin position="29"/>
        <end position="119"/>
    </location>
</feature>
<feature type="signal peptide" evidence="1">
    <location>
        <begin position="1"/>
        <end position="22"/>
    </location>
</feature>
<dbReference type="EMBL" id="JAHXCT010000005">
    <property type="protein sequence ID" value="MBW4769624.1"/>
    <property type="molecule type" value="Genomic_DNA"/>
</dbReference>
<sequence length="391" mass="44246">MKRPVTQIVRAISFAFALLAIASCGEKKFHVQGEIKEAKDSMLYFENISLDGIKVIDSLKLSEEGSFNFAQKAPTAPEFYRLRIANQIINVSIDSTETVDIKASYPDMAVKYEVKGSENCSKIQDLALQQIRLQNRINAIVNSPSLGVKAVEDSISKVIYAYKDGIKMNYIFKEPMKAYAYFALFQTINVGNIATLIFNPRSNEEDVKAFAAVATSWDAYHPNSERGLNLHNIAIEGMKNIRIMKSQQQLTIDPSKVKVTNSVDISLVDNKGVTRNLSDLTGKVVLLDFHMFANKESTKRIMMLRDLYNKYHDRGLEIYQVSIDGDEHFWKTQTAALPWVCVRETESTKGQSLLRYNVQQIPTFFLIGKDNVVYKRDIQIKDLDAEIASLL</sequence>
<evidence type="ECO:0000313" key="4">
    <source>
        <dbReference type="EMBL" id="MBW4769624.1"/>
    </source>
</evidence>
<dbReference type="PROSITE" id="PS51257">
    <property type="entry name" value="PROKAR_LIPOPROTEIN"/>
    <property type="match status" value="1"/>
</dbReference>
<reference evidence="4 5" key="1">
    <citation type="submission" date="2021-07" db="EMBL/GenBank/DDBJ databases">
        <title>Genomic diversity and antimicrobial resistance of Prevotella spp. isolated from chronic lung disease airways.</title>
        <authorList>
            <person name="Webb K.A."/>
            <person name="Olagoke O.S."/>
            <person name="Baird T."/>
            <person name="Neill J."/>
            <person name="Pham A."/>
            <person name="Wells T.J."/>
            <person name="Ramsay K.A."/>
            <person name="Bell S.C."/>
            <person name="Sarovich D.S."/>
            <person name="Price E.P."/>
        </authorList>
    </citation>
    <scope>NUCLEOTIDE SEQUENCE [LARGE SCALE GENOMIC DNA]</scope>
    <source>
        <strain evidence="4 5">SCHI0011.S.12</strain>
    </source>
</reference>
<dbReference type="InterPro" id="IPR012336">
    <property type="entry name" value="Thioredoxin-like_fold"/>
</dbReference>
<evidence type="ECO:0000256" key="1">
    <source>
        <dbReference type="SAM" id="SignalP"/>
    </source>
</evidence>
<evidence type="ECO:0000259" key="2">
    <source>
        <dbReference type="Pfam" id="PF13905"/>
    </source>
</evidence>
<name>A0ABS6YFY3_9BACT</name>